<evidence type="ECO:0000313" key="2">
    <source>
        <dbReference type="Proteomes" id="UP000265520"/>
    </source>
</evidence>
<dbReference type="EMBL" id="LXQA010515608">
    <property type="protein sequence ID" value="MCI56637.1"/>
    <property type="molecule type" value="Genomic_DNA"/>
</dbReference>
<protein>
    <submittedName>
        <fullName evidence="1">Uncharacterized protein</fullName>
    </submittedName>
</protein>
<dbReference type="Proteomes" id="UP000265520">
    <property type="component" value="Unassembled WGS sequence"/>
</dbReference>
<dbReference type="AlphaFoldDB" id="A0A392T883"/>
<proteinExistence type="predicted"/>
<reference evidence="1 2" key="1">
    <citation type="journal article" date="2018" name="Front. Plant Sci.">
        <title>Red Clover (Trifolium pratense) and Zigzag Clover (T. medium) - A Picture of Genomic Similarities and Differences.</title>
        <authorList>
            <person name="Dluhosova J."/>
            <person name="Istvanek J."/>
            <person name="Nedelnik J."/>
            <person name="Repkova J."/>
        </authorList>
    </citation>
    <scope>NUCLEOTIDE SEQUENCE [LARGE SCALE GENOMIC DNA]</scope>
    <source>
        <strain evidence="2">cv. 10/8</strain>
        <tissue evidence="1">Leaf</tissue>
    </source>
</reference>
<keyword evidence="2" id="KW-1185">Reference proteome</keyword>
<sequence length="38" mass="4288">VKLTFEVDDETDYALFKAFDHVMVNVAAPNSSFHVSQD</sequence>
<comment type="caution">
    <text evidence="1">The sequence shown here is derived from an EMBL/GenBank/DDBJ whole genome shotgun (WGS) entry which is preliminary data.</text>
</comment>
<feature type="non-terminal residue" evidence="1">
    <location>
        <position position="1"/>
    </location>
</feature>
<evidence type="ECO:0000313" key="1">
    <source>
        <dbReference type="EMBL" id="MCI56637.1"/>
    </source>
</evidence>
<accession>A0A392T883</accession>
<organism evidence="1 2">
    <name type="scientific">Trifolium medium</name>
    <dbReference type="NCBI Taxonomy" id="97028"/>
    <lineage>
        <taxon>Eukaryota</taxon>
        <taxon>Viridiplantae</taxon>
        <taxon>Streptophyta</taxon>
        <taxon>Embryophyta</taxon>
        <taxon>Tracheophyta</taxon>
        <taxon>Spermatophyta</taxon>
        <taxon>Magnoliopsida</taxon>
        <taxon>eudicotyledons</taxon>
        <taxon>Gunneridae</taxon>
        <taxon>Pentapetalae</taxon>
        <taxon>rosids</taxon>
        <taxon>fabids</taxon>
        <taxon>Fabales</taxon>
        <taxon>Fabaceae</taxon>
        <taxon>Papilionoideae</taxon>
        <taxon>50 kb inversion clade</taxon>
        <taxon>NPAAA clade</taxon>
        <taxon>Hologalegina</taxon>
        <taxon>IRL clade</taxon>
        <taxon>Trifolieae</taxon>
        <taxon>Trifolium</taxon>
    </lineage>
</organism>
<name>A0A392T883_9FABA</name>